<accession>A0A2J6QAQ3</accession>
<dbReference type="EMBL" id="KZ613475">
    <property type="protein sequence ID" value="PMD23339.1"/>
    <property type="molecule type" value="Genomic_DNA"/>
</dbReference>
<keyword evidence="1" id="KW-0238">DNA-binding</keyword>
<evidence type="ECO:0000313" key="4">
    <source>
        <dbReference type="Proteomes" id="UP000235672"/>
    </source>
</evidence>
<evidence type="ECO:0000313" key="3">
    <source>
        <dbReference type="EMBL" id="PMD23339.1"/>
    </source>
</evidence>
<sequence>MINEEDMEKAINELNAQLLPNYRQVSEKYSLTRITLIRRFLGLCTSRQEATSLHYKLLTDTQEEALVNQINKLTIRGMPPTTHIVKNLVEEIIGRYIYKNWTAHFVKRYSDCLKTIDDYNIIAGNMYNWDEKGFLIGLARTLKRIITKKLYNSGRIISAAQDGSREFISLLASICTDGTALPPALIYKGASGDLQDTWLKDLNEKQHAYFASSTNGWSSNAFGMAYLGVH</sequence>
<dbReference type="InterPro" id="IPR006600">
    <property type="entry name" value="HTH_CenpB_DNA-bd_dom"/>
</dbReference>
<dbReference type="Proteomes" id="UP000235672">
    <property type="component" value="Unassembled WGS sequence"/>
</dbReference>
<proteinExistence type="predicted"/>
<dbReference type="AlphaFoldDB" id="A0A2J6QAQ3"/>
<protein>
    <recommendedName>
        <fullName evidence="2">HTH CENPB-type domain-containing protein</fullName>
    </recommendedName>
</protein>
<keyword evidence="4" id="KW-1185">Reference proteome</keyword>
<dbReference type="PROSITE" id="PS51253">
    <property type="entry name" value="HTH_CENPB"/>
    <property type="match status" value="1"/>
</dbReference>
<name>A0A2J6QAQ3_9HELO</name>
<dbReference type="OrthoDB" id="3563599at2759"/>
<feature type="domain" description="HTH CENPB-type" evidence="2">
    <location>
        <begin position="50"/>
        <end position="115"/>
    </location>
</feature>
<reference evidence="3 4" key="1">
    <citation type="submission" date="2016-05" db="EMBL/GenBank/DDBJ databases">
        <title>A degradative enzymes factory behind the ericoid mycorrhizal symbiosis.</title>
        <authorList>
            <consortium name="DOE Joint Genome Institute"/>
            <person name="Martino E."/>
            <person name="Morin E."/>
            <person name="Grelet G."/>
            <person name="Kuo A."/>
            <person name="Kohler A."/>
            <person name="Daghino S."/>
            <person name="Barry K."/>
            <person name="Choi C."/>
            <person name="Cichocki N."/>
            <person name="Clum A."/>
            <person name="Copeland A."/>
            <person name="Hainaut M."/>
            <person name="Haridas S."/>
            <person name="Labutti K."/>
            <person name="Lindquist E."/>
            <person name="Lipzen A."/>
            <person name="Khouja H.-R."/>
            <person name="Murat C."/>
            <person name="Ohm R."/>
            <person name="Olson A."/>
            <person name="Spatafora J."/>
            <person name="Veneault-Fourrey C."/>
            <person name="Henrissat B."/>
            <person name="Grigoriev I."/>
            <person name="Martin F."/>
            <person name="Perotto S."/>
        </authorList>
    </citation>
    <scope>NUCLEOTIDE SEQUENCE [LARGE SCALE GENOMIC DNA]</scope>
    <source>
        <strain evidence="3 4">UAMH 7357</strain>
    </source>
</reference>
<organism evidence="3 4">
    <name type="scientific">Hyaloscypha hepaticicola</name>
    <dbReference type="NCBI Taxonomy" id="2082293"/>
    <lineage>
        <taxon>Eukaryota</taxon>
        <taxon>Fungi</taxon>
        <taxon>Dikarya</taxon>
        <taxon>Ascomycota</taxon>
        <taxon>Pezizomycotina</taxon>
        <taxon>Leotiomycetes</taxon>
        <taxon>Helotiales</taxon>
        <taxon>Hyaloscyphaceae</taxon>
        <taxon>Hyaloscypha</taxon>
    </lineage>
</organism>
<evidence type="ECO:0000259" key="2">
    <source>
        <dbReference type="PROSITE" id="PS51253"/>
    </source>
</evidence>
<evidence type="ECO:0000256" key="1">
    <source>
        <dbReference type="ARBA" id="ARBA00023125"/>
    </source>
</evidence>
<dbReference type="GO" id="GO:0003677">
    <property type="term" value="F:DNA binding"/>
    <property type="evidence" value="ECO:0007669"/>
    <property type="project" value="UniProtKB-KW"/>
</dbReference>
<gene>
    <name evidence="3" type="ORF">NA56DRAFT_669887</name>
</gene>